<dbReference type="STRING" id="749222.Nitsa_0821"/>
<accession>E6X2L7</accession>
<dbReference type="GO" id="GO:0006979">
    <property type="term" value="P:response to oxidative stress"/>
    <property type="evidence" value="ECO:0007669"/>
    <property type="project" value="InterPro"/>
</dbReference>
<feature type="binding site" evidence="6">
    <location>
        <position position="50"/>
    </location>
    <ligand>
        <name>Zn(2+)</name>
        <dbReference type="ChEBI" id="CHEBI:29105"/>
    </ligand>
</feature>
<keyword evidence="3 6" id="KW-0862">Zinc</keyword>
<dbReference type="InterPro" id="IPR002579">
    <property type="entry name" value="Met_Sox_Rdtase_MsrB_dom"/>
</dbReference>
<dbReference type="PANTHER" id="PTHR10173">
    <property type="entry name" value="METHIONINE SULFOXIDE REDUCTASE"/>
    <property type="match status" value="1"/>
</dbReference>
<dbReference type="Gene3D" id="2.170.150.20">
    <property type="entry name" value="Peptide methionine sulfoxide reductase"/>
    <property type="match status" value="1"/>
</dbReference>
<dbReference type="Proteomes" id="UP000008633">
    <property type="component" value="Chromosome"/>
</dbReference>
<evidence type="ECO:0000256" key="4">
    <source>
        <dbReference type="ARBA" id="ARBA00023002"/>
    </source>
</evidence>
<reference evidence="9" key="2">
    <citation type="submission" date="2011-01" db="EMBL/GenBank/DDBJ databases">
        <title>The complete genome of Nitratifractor salsuginis DSM 16511.</title>
        <authorList>
            <consortium name="US DOE Joint Genome Institute (JGI-PGF)"/>
            <person name="Lucas S."/>
            <person name="Copeland A."/>
            <person name="Lapidus A."/>
            <person name="Bruce D."/>
            <person name="Goodwin L."/>
            <person name="Pitluck S."/>
            <person name="Kyrpides N."/>
            <person name="Mavromatis K."/>
            <person name="Ivanova N."/>
            <person name="Mikhailova N."/>
            <person name="Zeytun A."/>
            <person name="Detter J.C."/>
            <person name="Tapia R."/>
            <person name="Han C."/>
            <person name="Land M."/>
            <person name="Hauser L."/>
            <person name="Markowitz V."/>
            <person name="Cheng J.-F."/>
            <person name="Hugenholtz P."/>
            <person name="Woyke T."/>
            <person name="Wu D."/>
            <person name="Tindall B."/>
            <person name="Schuetze A."/>
            <person name="Brambilla E."/>
            <person name="Klenk H.-P."/>
            <person name="Eisen J.A."/>
        </authorList>
    </citation>
    <scope>NUCLEOTIDE SEQUENCE [LARGE SCALE GENOMIC DNA]</scope>
    <source>
        <strain evidence="9">DSM 16511 / JCM 12458 / E9I37-1</strain>
    </source>
</reference>
<evidence type="ECO:0000259" key="7">
    <source>
        <dbReference type="PROSITE" id="PS51790"/>
    </source>
</evidence>
<dbReference type="GO" id="GO:0008270">
    <property type="term" value="F:zinc ion binding"/>
    <property type="evidence" value="ECO:0007669"/>
    <property type="project" value="UniProtKB-UniRule"/>
</dbReference>
<comment type="similarity">
    <text evidence="1 6">Belongs to the MsrB Met sulfoxide reductase family.</text>
</comment>
<evidence type="ECO:0000256" key="2">
    <source>
        <dbReference type="ARBA" id="ARBA00022723"/>
    </source>
</evidence>
<dbReference type="GO" id="GO:0033743">
    <property type="term" value="F:peptide-methionine (R)-S-oxide reductase activity"/>
    <property type="evidence" value="ECO:0007669"/>
    <property type="project" value="UniProtKB-UniRule"/>
</dbReference>
<keyword evidence="4 6" id="KW-0560">Oxidoreductase</keyword>
<proteinExistence type="inferred from homology"/>
<dbReference type="OrthoDB" id="4174719at2"/>
<name>E6X2L7_NITSE</name>
<feature type="binding site" evidence="6">
    <location>
        <position position="47"/>
    </location>
    <ligand>
        <name>Zn(2+)</name>
        <dbReference type="ChEBI" id="CHEBI:29105"/>
    </ligand>
</feature>
<dbReference type="PANTHER" id="PTHR10173:SF52">
    <property type="entry name" value="METHIONINE-R-SULFOXIDE REDUCTASE B1"/>
    <property type="match status" value="1"/>
</dbReference>
<dbReference type="Pfam" id="PF01641">
    <property type="entry name" value="SelR"/>
    <property type="match status" value="1"/>
</dbReference>
<dbReference type="GO" id="GO:0030091">
    <property type="term" value="P:protein repair"/>
    <property type="evidence" value="ECO:0007669"/>
    <property type="project" value="InterPro"/>
</dbReference>
<reference evidence="8 9" key="1">
    <citation type="journal article" date="2011" name="Stand. Genomic Sci.">
        <title>Complete genome sequence of Nitratifractor salsuginis type strain (E9I37-1).</title>
        <authorList>
            <person name="Anderson I."/>
            <person name="Sikorski J."/>
            <person name="Zeytun A."/>
            <person name="Nolan M."/>
            <person name="Lapidus A."/>
            <person name="Lucas S."/>
            <person name="Hammon N."/>
            <person name="Deshpande S."/>
            <person name="Cheng J.F."/>
            <person name="Tapia R."/>
            <person name="Han C."/>
            <person name="Goodwin L."/>
            <person name="Pitluck S."/>
            <person name="Liolios K."/>
            <person name="Pagani I."/>
            <person name="Ivanova N."/>
            <person name="Huntemann M."/>
            <person name="Mavromatis K."/>
            <person name="Ovchinikova G."/>
            <person name="Pati A."/>
            <person name="Chen A."/>
            <person name="Palaniappan K."/>
            <person name="Land M."/>
            <person name="Hauser L."/>
            <person name="Brambilla E.M."/>
            <person name="Ngatchou-Djao O.D."/>
            <person name="Rohde M."/>
            <person name="Tindall B.J."/>
            <person name="Goker M."/>
            <person name="Detter J.C."/>
            <person name="Woyke T."/>
            <person name="Bristow J."/>
            <person name="Eisen J.A."/>
            <person name="Markowitz V."/>
            <person name="Hugenholtz P."/>
            <person name="Klenk H.P."/>
            <person name="Kyrpides N.C."/>
        </authorList>
    </citation>
    <scope>NUCLEOTIDE SEQUENCE [LARGE SCALE GENOMIC DNA]</scope>
    <source>
        <strain evidence="9">DSM 16511 / JCM 12458 / E9I37-1</strain>
    </source>
</reference>
<dbReference type="eggNOG" id="COG0229">
    <property type="taxonomic scope" value="Bacteria"/>
</dbReference>
<dbReference type="EMBL" id="CP002452">
    <property type="protein sequence ID" value="ADV46083.1"/>
    <property type="molecule type" value="Genomic_DNA"/>
</dbReference>
<feature type="domain" description="MsrB" evidence="7">
    <location>
        <begin position="8"/>
        <end position="130"/>
    </location>
</feature>
<dbReference type="KEGG" id="nsa:Nitsa_0821"/>
<dbReference type="InterPro" id="IPR028427">
    <property type="entry name" value="Met_Sox_Rdtase_MsrB"/>
</dbReference>
<dbReference type="InterPro" id="IPR011057">
    <property type="entry name" value="Mss4-like_sf"/>
</dbReference>
<comment type="catalytic activity">
    <reaction evidence="5 6">
        <text>L-methionyl-[protein] + [thioredoxin]-disulfide + H2O = L-methionyl-(R)-S-oxide-[protein] + [thioredoxin]-dithiol</text>
        <dbReference type="Rhea" id="RHEA:24164"/>
        <dbReference type="Rhea" id="RHEA-COMP:10698"/>
        <dbReference type="Rhea" id="RHEA-COMP:10700"/>
        <dbReference type="Rhea" id="RHEA-COMP:12313"/>
        <dbReference type="Rhea" id="RHEA-COMP:12314"/>
        <dbReference type="ChEBI" id="CHEBI:15377"/>
        <dbReference type="ChEBI" id="CHEBI:16044"/>
        <dbReference type="ChEBI" id="CHEBI:29950"/>
        <dbReference type="ChEBI" id="CHEBI:45764"/>
        <dbReference type="ChEBI" id="CHEBI:50058"/>
        <dbReference type="EC" id="1.8.4.12"/>
    </reaction>
</comment>
<keyword evidence="2 6" id="KW-0479">Metal-binding</keyword>
<feature type="binding site" evidence="6">
    <location>
        <position position="99"/>
    </location>
    <ligand>
        <name>Zn(2+)</name>
        <dbReference type="ChEBI" id="CHEBI:29105"/>
    </ligand>
</feature>
<dbReference type="GO" id="GO:0005737">
    <property type="term" value="C:cytoplasm"/>
    <property type="evidence" value="ECO:0007669"/>
    <property type="project" value="TreeGrafter"/>
</dbReference>
<organism evidence="8 9">
    <name type="scientific">Nitratifractor salsuginis (strain DSM 16511 / JCM 12458 / E9I37-1)</name>
    <dbReference type="NCBI Taxonomy" id="749222"/>
    <lineage>
        <taxon>Bacteria</taxon>
        <taxon>Pseudomonadati</taxon>
        <taxon>Campylobacterota</taxon>
        <taxon>Epsilonproteobacteria</taxon>
        <taxon>Campylobacterales</taxon>
        <taxon>Sulfurovaceae</taxon>
        <taxon>Nitratifractor</taxon>
    </lineage>
</organism>
<dbReference type="PROSITE" id="PS51790">
    <property type="entry name" value="MSRB"/>
    <property type="match status" value="1"/>
</dbReference>
<evidence type="ECO:0000313" key="8">
    <source>
        <dbReference type="EMBL" id="ADV46083.1"/>
    </source>
</evidence>
<keyword evidence="9" id="KW-1185">Reference proteome</keyword>
<evidence type="ECO:0000313" key="9">
    <source>
        <dbReference type="Proteomes" id="UP000008633"/>
    </source>
</evidence>
<sequence length="133" mass="14863">MSLCKIDPEALKKKLTPFEYHVCCEQGTEPPFRNAYWDNKAEGLYRCKCCEAPLFSSEDKFDSGTGWPSFTRPVDKRAVSLHRDSSHGMERVEVRCADCGCHLGHLFPDGPAPTGERYCINSASLDFEPAAQA</sequence>
<evidence type="ECO:0000256" key="5">
    <source>
        <dbReference type="ARBA" id="ARBA00048488"/>
    </source>
</evidence>
<dbReference type="AlphaFoldDB" id="E6X2L7"/>
<protein>
    <recommendedName>
        <fullName evidence="6">Peptide methionine sulfoxide reductase MsrB</fullName>
        <ecNumber evidence="6">1.8.4.12</ecNumber>
    </recommendedName>
    <alternativeName>
        <fullName evidence="6">Peptide-methionine (R)-S-oxide reductase</fullName>
    </alternativeName>
</protein>
<dbReference type="RefSeq" id="WP_013553777.1">
    <property type="nucleotide sequence ID" value="NC_014935.1"/>
</dbReference>
<feature type="binding site" evidence="6">
    <location>
        <position position="96"/>
    </location>
    <ligand>
        <name>Zn(2+)</name>
        <dbReference type="ChEBI" id="CHEBI:29105"/>
    </ligand>
</feature>
<dbReference type="SUPFAM" id="SSF51316">
    <property type="entry name" value="Mss4-like"/>
    <property type="match status" value="1"/>
</dbReference>
<dbReference type="FunFam" id="2.170.150.20:FF:000001">
    <property type="entry name" value="Peptide methionine sulfoxide reductase MsrB"/>
    <property type="match status" value="1"/>
</dbReference>
<dbReference type="EC" id="1.8.4.12" evidence="6"/>
<comment type="cofactor">
    <cofactor evidence="6">
        <name>Zn(2+)</name>
        <dbReference type="ChEBI" id="CHEBI:29105"/>
    </cofactor>
    <text evidence="6">Binds 1 zinc ion per subunit. The zinc ion is important for the structural integrity of the protein.</text>
</comment>
<evidence type="ECO:0000256" key="6">
    <source>
        <dbReference type="HAMAP-Rule" id="MF_01400"/>
    </source>
</evidence>
<feature type="active site" description="Nucleophile" evidence="6">
    <location>
        <position position="119"/>
    </location>
</feature>
<gene>
    <name evidence="6" type="primary">msrB</name>
    <name evidence="8" type="ordered locus">Nitsa_0821</name>
</gene>
<evidence type="ECO:0000256" key="3">
    <source>
        <dbReference type="ARBA" id="ARBA00022833"/>
    </source>
</evidence>
<dbReference type="HAMAP" id="MF_01400">
    <property type="entry name" value="MsrB"/>
    <property type="match status" value="1"/>
</dbReference>
<evidence type="ECO:0000256" key="1">
    <source>
        <dbReference type="ARBA" id="ARBA00007174"/>
    </source>
</evidence>
<dbReference type="HOGENOM" id="CLU_031040_8_5_7"/>
<dbReference type="NCBIfam" id="TIGR00357">
    <property type="entry name" value="peptide-methionine (R)-S-oxide reductase MsrB"/>
    <property type="match status" value="1"/>
</dbReference>